<evidence type="ECO:0000259" key="9">
    <source>
        <dbReference type="PROSITE" id="PS51215"/>
    </source>
</evidence>
<keyword evidence="7" id="KW-0539">Nucleus</keyword>
<reference evidence="10 11" key="1">
    <citation type="journal article" date="2006" name="Science">
        <title>Phytophthora genome sequences uncover evolutionary origins and mechanisms of pathogenesis.</title>
        <authorList>
            <person name="Tyler B.M."/>
            <person name="Tripathy S."/>
            <person name="Zhang X."/>
            <person name="Dehal P."/>
            <person name="Jiang R.H."/>
            <person name="Aerts A."/>
            <person name="Arredondo F.D."/>
            <person name="Baxter L."/>
            <person name="Bensasson D."/>
            <person name="Beynon J.L."/>
            <person name="Chapman J."/>
            <person name="Damasceno C.M."/>
            <person name="Dorrance A.E."/>
            <person name="Dou D."/>
            <person name="Dickerman A.W."/>
            <person name="Dubchak I.L."/>
            <person name="Garbelotto M."/>
            <person name="Gijzen M."/>
            <person name="Gordon S.G."/>
            <person name="Govers F."/>
            <person name="Grunwald N.J."/>
            <person name="Huang W."/>
            <person name="Ivors K.L."/>
            <person name="Jones R.W."/>
            <person name="Kamoun S."/>
            <person name="Krampis K."/>
            <person name="Lamour K.H."/>
            <person name="Lee M.K."/>
            <person name="McDonald W.H."/>
            <person name="Medina M."/>
            <person name="Meijer H.J."/>
            <person name="Nordberg E.K."/>
            <person name="Maclean D.J."/>
            <person name="Ospina-Giraldo M.D."/>
            <person name="Morris P.F."/>
            <person name="Phuntumart V."/>
            <person name="Putnam N.H."/>
            <person name="Rash S."/>
            <person name="Rose J.K."/>
            <person name="Sakihama Y."/>
            <person name="Salamov A.A."/>
            <person name="Savidor A."/>
            <person name="Scheuring C.F."/>
            <person name="Smith B.M."/>
            <person name="Sobral B.W."/>
            <person name="Terry A."/>
            <person name="Torto-Alalibo T.A."/>
            <person name="Win J."/>
            <person name="Xu Z."/>
            <person name="Zhang H."/>
            <person name="Grigoriev I.V."/>
            <person name="Rokhsar D.S."/>
            <person name="Boore J.L."/>
        </authorList>
    </citation>
    <scope>NUCLEOTIDE SEQUENCE [LARGE SCALE GENOMIC DNA]</scope>
    <source>
        <strain evidence="10 11">P6497</strain>
    </source>
</reference>
<feature type="domain" description="SET" evidence="8">
    <location>
        <begin position="95"/>
        <end position="196"/>
    </location>
</feature>
<dbReference type="SUPFAM" id="SSF82199">
    <property type="entry name" value="SET domain"/>
    <property type="match status" value="1"/>
</dbReference>
<evidence type="ECO:0000256" key="7">
    <source>
        <dbReference type="ARBA" id="ARBA00023242"/>
    </source>
</evidence>
<protein>
    <recommendedName>
        <fullName evidence="12">SET domain-containing protein</fullName>
    </recommendedName>
</protein>
<evidence type="ECO:0000256" key="2">
    <source>
        <dbReference type="ARBA" id="ARBA00004286"/>
    </source>
</evidence>
<dbReference type="InterPro" id="IPR050777">
    <property type="entry name" value="SET2_Histone-Lys_MeTrsfase"/>
</dbReference>
<dbReference type="GeneID" id="20643543"/>
<evidence type="ECO:0000256" key="5">
    <source>
        <dbReference type="ARBA" id="ARBA00022679"/>
    </source>
</evidence>
<evidence type="ECO:0000259" key="8">
    <source>
        <dbReference type="PROSITE" id="PS50280"/>
    </source>
</evidence>
<keyword evidence="5" id="KW-0808">Transferase</keyword>
<dbReference type="AlphaFoldDB" id="G4Z4H0"/>
<dbReference type="OMA" id="ECDESTC"/>
<dbReference type="InParanoid" id="G4Z4H0"/>
<dbReference type="Gene3D" id="2.170.270.10">
    <property type="entry name" value="SET domain"/>
    <property type="match status" value="1"/>
</dbReference>
<evidence type="ECO:0000256" key="6">
    <source>
        <dbReference type="ARBA" id="ARBA00022691"/>
    </source>
</evidence>
<evidence type="ECO:0000313" key="10">
    <source>
        <dbReference type="EMBL" id="EGZ20174.1"/>
    </source>
</evidence>
<dbReference type="KEGG" id="psoj:PHYSODRAFT_312951"/>
<feature type="domain" description="AWS" evidence="9">
    <location>
        <begin position="48"/>
        <end position="91"/>
    </location>
</feature>
<proteinExistence type="predicted"/>
<dbReference type="RefSeq" id="XP_009522891.1">
    <property type="nucleotide sequence ID" value="XM_009524596.1"/>
</dbReference>
<dbReference type="GO" id="GO:0005694">
    <property type="term" value="C:chromosome"/>
    <property type="evidence" value="ECO:0007669"/>
    <property type="project" value="UniProtKB-SubCell"/>
</dbReference>
<gene>
    <name evidence="10" type="ORF">PHYSODRAFT_312951</name>
</gene>
<dbReference type="Proteomes" id="UP000002640">
    <property type="component" value="Unassembled WGS sequence"/>
</dbReference>
<evidence type="ECO:0000256" key="3">
    <source>
        <dbReference type="ARBA" id="ARBA00022454"/>
    </source>
</evidence>
<keyword evidence="6" id="KW-0949">S-adenosyl-L-methionine</keyword>
<evidence type="ECO:0000256" key="4">
    <source>
        <dbReference type="ARBA" id="ARBA00022603"/>
    </source>
</evidence>
<dbReference type="GO" id="GO:0032259">
    <property type="term" value="P:methylation"/>
    <property type="evidence" value="ECO:0007669"/>
    <property type="project" value="UniProtKB-KW"/>
</dbReference>
<dbReference type="PROSITE" id="PS50280">
    <property type="entry name" value="SET"/>
    <property type="match status" value="1"/>
</dbReference>
<evidence type="ECO:0008006" key="12">
    <source>
        <dbReference type="Google" id="ProtNLM"/>
    </source>
</evidence>
<evidence type="ECO:0000256" key="1">
    <source>
        <dbReference type="ARBA" id="ARBA00004123"/>
    </source>
</evidence>
<accession>G4Z4H0</accession>
<dbReference type="Pfam" id="PF00856">
    <property type="entry name" value="SET"/>
    <property type="match status" value="1"/>
</dbReference>
<name>G4Z4H0_PHYSP</name>
<dbReference type="InterPro" id="IPR001214">
    <property type="entry name" value="SET_dom"/>
</dbReference>
<dbReference type="InterPro" id="IPR046341">
    <property type="entry name" value="SET_dom_sf"/>
</dbReference>
<dbReference type="PANTHER" id="PTHR22884">
    <property type="entry name" value="SET DOMAIN PROTEINS"/>
    <property type="match status" value="1"/>
</dbReference>
<comment type="subcellular location">
    <subcellularLocation>
        <location evidence="2">Chromosome</location>
    </subcellularLocation>
    <subcellularLocation>
        <location evidence="1">Nucleus</location>
    </subcellularLocation>
</comment>
<keyword evidence="3" id="KW-0158">Chromosome</keyword>
<keyword evidence="11" id="KW-1185">Reference proteome</keyword>
<organism evidence="10 11">
    <name type="scientific">Phytophthora sojae (strain P6497)</name>
    <name type="common">Soybean stem and root rot agent</name>
    <name type="synonym">Phytophthora megasperma f. sp. glycines</name>
    <dbReference type="NCBI Taxonomy" id="1094619"/>
    <lineage>
        <taxon>Eukaryota</taxon>
        <taxon>Sar</taxon>
        <taxon>Stramenopiles</taxon>
        <taxon>Oomycota</taxon>
        <taxon>Peronosporomycetes</taxon>
        <taxon>Peronosporales</taxon>
        <taxon>Peronosporaceae</taxon>
        <taxon>Phytophthora</taxon>
    </lineage>
</organism>
<dbReference type="SMART" id="SM00317">
    <property type="entry name" value="SET"/>
    <property type="match status" value="1"/>
</dbReference>
<dbReference type="EMBL" id="JH159153">
    <property type="protein sequence ID" value="EGZ20174.1"/>
    <property type="molecule type" value="Genomic_DNA"/>
</dbReference>
<keyword evidence="4" id="KW-0489">Methyltransferase</keyword>
<sequence>MRLKQETLDTFLNPVEPEGVSRGYRFKKHCAGFEFIERNIGALQTSKWKKRKCQCTTECSSRCSNRLRRIECDESTCAFAQCQNRPWSSYAVRSPHLEVRRTLRMGRGVFALVKILKGDLIREFVGEKYSPCLYTMKYRVKHYIDAQEFGNKSRLFNHSCEPNSRAEEWTVAGNYRVGIVAGRDIQAGEEITFDYGSEYYFNECMCSVCCKVSN</sequence>
<dbReference type="STRING" id="1094619.G4Z4H0"/>
<dbReference type="SMR" id="G4Z4H0"/>
<dbReference type="GO" id="GO:0005634">
    <property type="term" value="C:nucleus"/>
    <property type="evidence" value="ECO:0007669"/>
    <property type="project" value="UniProtKB-SubCell"/>
</dbReference>
<dbReference type="GO" id="GO:0042054">
    <property type="term" value="F:histone methyltransferase activity"/>
    <property type="evidence" value="ECO:0007669"/>
    <property type="project" value="InterPro"/>
</dbReference>
<dbReference type="InterPro" id="IPR006560">
    <property type="entry name" value="AWS_dom"/>
</dbReference>
<evidence type="ECO:0000313" key="11">
    <source>
        <dbReference type="Proteomes" id="UP000002640"/>
    </source>
</evidence>
<dbReference type="PROSITE" id="PS51215">
    <property type="entry name" value="AWS"/>
    <property type="match status" value="1"/>
</dbReference>